<reference evidence="2" key="1">
    <citation type="journal article" date="2014" name="Proc. Natl. Acad. Sci. U.S.A.">
        <title>Extensive sampling of basidiomycete genomes demonstrates inadequacy of the white-rot/brown-rot paradigm for wood decay fungi.</title>
        <authorList>
            <person name="Riley R."/>
            <person name="Salamov A.A."/>
            <person name="Brown D.W."/>
            <person name="Nagy L.G."/>
            <person name="Floudas D."/>
            <person name="Held B.W."/>
            <person name="Levasseur A."/>
            <person name="Lombard V."/>
            <person name="Morin E."/>
            <person name="Otillar R."/>
            <person name="Lindquist E.A."/>
            <person name="Sun H."/>
            <person name="LaButti K.M."/>
            <person name="Schmutz J."/>
            <person name="Jabbour D."/>
            <person name="Luo H."/>
            <person name="Baker S.E."/>
            <person name="Pisabarro A.G."/>
            <person name="Walton J.D."/>
            <person name="Blanchette R.A."/>
            <person name="Henrissat B."/>
            <person name="Martin F."/>
            <person name="Cullen D."/>
            <person name="Hibbett D.S."/>
            <person name="Grigoriev I.V."/>
        </authorList>
    </citation>
    <scope>NUCLEOTIDE SEQUENCE [LARGE SCALE GENOMIC DNA]</scope>
    <source>
        <strain evidence="2">CBS 339.88</strain>
    </source>
</reference>
<name>A0A067SAV6_GALM3</name>
<accession>A0A067SAV6</accession>
<gene>
    <name evidence="1" type="ORF">GALMADRAFT_149169</name>
</gene>
<dbReference type="HOGENOM" id="CLU_1594670_0_0_1"/>
<organism evidence="1 2">
    <name type="scientific">Galerina marginata (strain CBS 339.88)</name>
    <dbReference type="NCBI Taxonomy" id="685588"/>
    <lineage>
        <taxon>Eukaryota</taxon>
        <taxon>Fungi</taxon>
        <taxon>Dikarya</taxon>
        <taxon>Basidiomycota</taxon>
        <taxon>Agaricomycotina</taxon>
        <taxon>Agaricomycetes</taxon>
        <taxon>Agaricomycetidae</taxon>
        <taxon>Agaricales</taxon>
        <taxon>Agaricineae</taxon>
        <taxon>Strophariaceae</taxon>
        <taxon>Galerina</taxon>
    </lineage>
</organism>
<keyword evidence="2" id="KW-1185">Reference proteome</keyword>
<sequence length="167" mass="18815">MSAYGQCAKARSVEKIPTYWEIANDPEFNFFLEESEEPHNIVTVFRYFLNDKHHIPAFGSLTLYQLLADYSQDGVLSKPTAEEMATILKLIGKGGLNGLKALGFTCSSHPRIVAALKVVDERLRGRLSSRLVQLINLDFLFIEHGLCKLCRGDTDENYKIYNLVKGS</sequence>
<protein>
    <submittedName>
        <fullName evidence="1">Uncharacterized protein</fullName>
    </submittedName>
</protein>
<evidence type="ECO:0000313" key="1">
    <source>
        <dbReference type="EMBL" id="KDR64914.1"/>
    </source>
</evidence>
<dbReference type="AlphaFoldDB" id="A0A067SAV6"/>
<dbReference type="Proteomes" id="UP000027222">
    <property type="component" value="Unassembled WGS sequence"/>
</dbReference>
<dbReference type="OrthoDB" id="2934473at2759"/>
<proteinExistence type="predicted"/>
<evidence type="ECO:0000313" key="2">
    <source>
        <dbReference type="Proteomes" id="UP000027222"/>
    </source>
</evidence>
<dbReference type="EMBL" id="KL142669">
    <property type="protein sequence ID" value="KDR64914.1"/>
    <property type="molecule type" value="Genomic_DNA"/>
</dbReference>